<dbReference type="AlphaFoldDB" id="A0A1I1Q150"/>
<sequence length="160" mass="17449">MLQPPPPLTVVPAVTEPWQYELLLPSDLRGPRVARSTVRAVLLHHGLEQLSYRAALLTTELVTNSVRYTEGPASVRVTWRSPELRVSVWDTSPDLPPGCGGPRPLPSADSETGRGLLLLDVYADRWGGCALGSTPWGSGGKTIWFELHAKEGEEGAEEDR</sequence>
<evidence type="ECO:0000313" key="4">
    <source>
        <dbReference type="Proteomes" id="UP000199207"/>
    </source>
</evidence>
<protein>
    <submittedName>
        <fullName evidence="3">Anti-sigma regulatory factor (Ser/Thr protein kinase)</fullName>
    </submittedName>
</protein>
<evidence type="ECO:0000256" key="1">
    <source>
        <dbReference type="ARBA" id="ARBA00022527"/>
    </source>
</evidence>
<reference evidence="3 4" key="1">
    <citation type="submission" date="2016-10" db="EMBL/GenBank/DDBJ databases">
        <authorList>
            <person name="de Groot N.N."/>
        </authorList>
    </citation>
    <scope>NUCLEOTIDE SEQUENCE [LARGE SCALE GENOMIC DNA]</scope>
    <source>
        <strain evidence="3 4">CGMCC 4.5739</strain>
    </source>
</reference>
<dbReference type="InterPro" id="IPR036890">
    <property type="entry name" value="HATPase_C_sf"/>
</dbReference>
<dbReference type="PANTHER" id="PTHR35526">
    <property type="entry name" value="ANTI-SIGMA-F FACTOR RSBW-RELATED"/>
    <property type="match status" value="1"/>
</dbReference>
<keyword evidence="4" id="KW-1185">Reference proteome</keyword>
<evidence type="ECO:0000259" key="2">
    <source>
        <dbReference type="Pfam" id="PF13581"/>
    </source>
</evidence>
<dbReference type="Proteomes" id="UP000199207">
    <property type="component" value="Unassembled WGS sequence"/>
</dbReference>
<organism evidence="3 4">
    <name type="scientific">Streptomyces aidingensis</name>
    <dbReference type="NCBI Taxonomy" id="910347"/>
    <lineage>
        <taxon>Bacteria</taxon>
        <taxon>Bacillati</taxon>
        <taxon>Actinomycetota</taxon>
        <taxon>Actinomycetes</taxon>
        <taxon>Kitasatosporales</taxon>
        <taxon>Streptomycetaceae</taxon>
        <taxon>Streptomyces</taxon>
    </lineage>
</organism>
<dbReference type="RefSeq" id="WP_093840030.1">
    <property type="nucleotide sequence ID" value="NZ_FOLM01000010.1"/>
</dbReference>
<dbReference type="OrthoDB" id="3214274at2"/>
<gene>
    <name evidence="3" type="ORF">SAMN05421773_110211</name>
</gene>
<dbReference type="STRING" id="910347.SAMN05421773_110211"/>
<dbReference type="CDD" id="cd16936">
    <property type="entry name" value="HATPase_RsbW-like"/>
    <property type="match status" value="1"/>
</dbReference>
<proteinExistence type="predicted"/>
<dbReference type="InterPro" id="IPR003594">
    <property type="entry name" value="HATPase_dom"/>
</dbReference>
<keyword evidence="3" id="KW-0418">Kinase</keyword>
<dbReference type="Gene3D" id="3.30.565.10">
    <property type="entry name" value="Histidine kinase-like ATPase, C-terminal domain"/>
    <property type="match status" value="1"/>
</dbReference>
<dbReference type="EMBL" id="FOLM01000010">
    <property type="protein sequence ID" value="SFD15864.1"/>
    <property type="molecule type" value="Genomic_DNA"/>
</dbReference>
<dbReference type="PANTHER" id="PTHR35526:SF3">
    <property type="entry name" value="ANTI-SIGMA-F FACTOR RSBW"/>
    <property type="match status" value="1"/>
</dbReference>
<name>A0A1I1Q150_9ACTN</name>
<dbReference type="InterPro" id="IPR050267">
    <property type="entry name" value="Anti-sigma-factor_SerPK"/>
</dbReference>
<dbReference type="Pfam" id="PF13581">
    <property type="entry name" value="HATPase_c_2"/>
    <property type="match status" value="1"/>
</dbReference>
<dbReference type="GO" id="GO:0004674">
    <property type="term" value="F:protein serine/threonine kinase activity"/>
    <property type="evidence" value="ECO:0007669"/>
    <property type="project" value="UniProtKB-KW"/>
</dbReference>
<keyword evidence="1" id="KW-0723">Serine/threonine-protein kinase</keyword>
<feature type="domain" description="Histidine kinase/HSP90-like ATPase" evidence="2">
    <location>
        <begin position="25"/>
        <end position="125"/>
    </location>
</feature>
<evidence type="ECO:0000313" key="3">
    <source>
        <dbReference type="EMBL" id="SFD15864.1"/>
    </source>
</evidence>
<keyword evidence="3" id="KW-0808">Transferase</keyword>
<dbReference type="SUPFAM" id="SSF55874">
    <property type="entry name" value="ATPase domain of HSP90 chaperone/DNA topoisomerase II/histidine kinase"/>
    <property type="match status" value="1"/>
</dbReference>
<accession>A0A1I1Q150</accession>